<dbReference type="RefSeq" id="WP_109870496.1">
    <property type="nucleotide sequence ID" value="NZ_QGNA01000002.1"/>
</dbReference>
<accession>A0A317FIC5</accession>
<evidence type="ECO:0000256" key="1">
    <source>
        <dbReference type="SAM" id="SignalP"/>
    </source>
</evidence>
<keyword evidence="3" id="KW-0378">Hydrolase</keyword>
<dbReference type="SUPFAM" id="SSF56601">
    <property type="entry name" value="beta-lactamase/transpeptidase-like"/>
    <property type="match status" value="1"/>
</dbReference>
<sequence length="332" mass="35517">MSPRIPRRALLAAALPLPALADAPVLAPAVESAAALPNLRTLIVARDGVPVLERVFRGPGLDRPANIKSASKTILATLAGIAVARGTLDGLDQPVGPILGRSVPREADPRVRDITIRQLLAMRAGLERTSGSNYGAWVSSRDWLRFALTRPMEDEPGGRMIYSTGTSHILGAVLARASGKSLHALAREWLGEPLGIVIPDWTRAPEGLHFGGNEMALSPRALLAFAECWRNEGRHAGRQVVPPDFRQAAWTPQARSAWSGQMYGLGWWIGEARGHAVYFAWGYGGQMAYLIPGLALSVVMTSDPAVPRANGQVHTLHALLVEAIMPAFAAPA</sequence>
<keyword evidence="4" id="KW-1185">Reference proteome</keyword>
<name>A0A317FIC5_9PROT</name>
<feature type="signal peptide" evidence="1">
    <location>
        <begin position="1"/>
        <end position="21"/>
    </location>
</feature>
<keyword evidence="1" id="KW-0732">Signal</keyword>
<comment type="caution">
    <text evidence="3">The sequence shown here is derived from an EMBL/GenBank/DDBJ whole genome shotgun (WGS) entry which is preliminary data.</text>
</comment>
<gene>
    <name evidence="3" type="ORF">DFH01_11135</name>
</gene>
<dbReference type="Pfam" id="PF00144">
    <property type="entry name" value="Beta-lactamase"/>
    <property type="match status" value="1"/>
</dbReference>
<evidence type="ECO:0000259" key="2">
    <source>
        <dbReference type="Pfam" id="PF00144"/>
    </source>
</evidence>
<dbReference type="GO" id="GO:0016787">
    <property type="term" value="F:hydrolase activity"/>
    <property type="evidence" value="ECO:0007669"/>
    <property type="project" value="UniProtKB-KW"/>
</dbReference>
<dbReference type="PANTHER" id="PTHR43283:SF7">
    <property type="entry name" value="BETA-LACTAMASE-RELATED DOMAIN-CONTAINING PROTEIN"/>
    <property type="match status" value="1"/>
</dbReference>
<dbReference type="EMBL" id="QGNA01000002">
    <property type="protein sequence ID" value="PWS37388.1"/>
    <property type="molecule type" value="Genomic_DNA"/>
</dbReference>
<protein>
    <submittedName>
        <fullName evidence="3">6-aminohexanoate hydrolase</fullName>
    </submittedName>
</protein>
<feature type="chain" id="PRO_5016310911" evidence="1">
    <location>
        <begin position="22"/>
        <end position="332"/>
    </location>
</feature>
<dbReference type="InterPro" id="IPR050789">
    <property type="entry name" value="Diverse_Enzym_Activities"/>
</dbReference>
<dbReference type="AlphaFoldDB" id="A0A317FIC5"/>
<dbReference type="Proteomes" id="UP000245765">
    <property type="component" value="Unassembled WGS sequence"/>
</dbReference>
<dbReference type="PANTHER" id="PTHR43283">
    <property type="entry name" value="BETA-LACTAMASE-RELATED"/>
    <property type="match status" value="1"/>
</dbReference>
<proteinExistence type="predicted"/>
<evidence type="ECO:0000313" key="4">
    <source>
        <dbReference type="Proteomes" id="UP000245765"/>
    </source>
</evidence>
<reference evidence="4" key="1">
    <citation type="submission" date="2018-05" db="EMBL/GenBank/DDBJ databases">
        <authorList>
            <person name="Du Z."/>
            <person name="Wang X."/>
        </authorList>
    </citation>
    <scope>NUCLEOTIDE SEQUENCE [LARGE SCALE GENOMIC DNA]</scope>
    <source>
        <strain evidence="4">CQN31</strain>
    </source>
</reference>
<dbReference type="OrthoDB" id="9814204at2"/>
<feature type="domain" description="Beta-lactamase-related" evidence="2">
    <location>
        <begin position="42"/>
        <end position="307"/>
    </location>
</feature>
<dbReference type="InterPro" id="IPR001466">
    <property type="entry name" value="Beta-lactam-related"/>
</dbReference>
<dbReference type="InterPro" id="IPR012338">
    <property type="entry name" value="Beta-lactam/transpept-like"/>
</dbReference>
<dbReference type="Gene3D" id="3.40.710.10">
    <property type="entry name" value="DD-peptidase/beta-lactamase superfamily"/>
    <property type="match status" value="1"/>
</dbReference>
<evidence type="ECO:0000313" key="3">
    <source>
        <dbReference type="EMBL" id="PWS37388.1"/>
    </source>
</evidence>
<organism evidence="3 4">
    <name type="scientific">Falsiroseomonas bella</name>
    <dbReference type="NCBI Taxonomy" id="2184016"/>
    <lineage>
        <taxon>Bacteria</taxon>
        <taxon>Pseudomonadati</taxon>
        <taxon>Pseudomonadota</taxon>
        <taxon>Alphaproteobacteria</taxon>
        <taxon>Acetobacterales</taxon>
        <taxon>Roseomonadaceae</taxon>
        <taxon>Falsiroseomonas</taxon>
    </lineage>
</organism>